<keyword evidence="4" id="KW-0175">Coiled coil</keyword>
<dbReference type="Pfam" id="PF00004">
    <property type="entry name" value="AAA"/>
    <property type="match status" value="1"/>
</dbReference>
<feature type="region of interest" description="Disordered" evidence="5">
    <location>
        <begin position="171"/>
        <end position="192"/>
    </location>
</feature>
<gene>
    <name evidence="7" type="ORF">ECRASSUSDP1_LOCUS26425</name>
</gene>
<dbReference type="PANTHER" id="PTHR23074">
    <property type="entry name" value="AAA DOMAIN-CONTAINING"/>
    <property type="match status" value="1"/>
</dbReference>
<reference evidence="7" key="1">
    <citation type="submission" date="2023-07" db="EMBL/GenBank/DDBJ databases">
        <authorList>
            <consortium name="AG Swart"/>
            <person name="Singh M."/>
            <person name="Singh A."/>
            <person name="Seah K."/>
            <person name="Emmerich C."/>
        </authorList>
    </citation>
    <scope>NUCLEOTIDE SEQUENCE</scope>
    <source>
        <strain evidence="7">DP1</strain>
    </source>
</reference>
<keyword evidence="2" id="KW-0547">Nucleotide-binding</keyword>
<evidence type="ECO:0000313" key="7">
    <source>
        <dbReference type="EMBL" id="CAI2384885.1"/>
    </source>
</evidence>
<dbReference type="InterPro" id="IPR003593">
    <property type="entry name" value="AAA+_ATPase"/>
</dbReference>
<feature type="region of interest" description="Disordered" evidence="5">
    <location>
        <begin position="225"/>
        <end position="295"/>
    </location>
</feature>
<dbReference type="GO" id="GO:0005524">
    <property type="term" value="F:ATP binding"/>
    <property type="evidence" value="ECO:0007669"/>
    <property type="project" value="UniProtKB-KW"/>
</dbReference>
<dbReference type="Pfam" id="PF17862">
    <property type="entry name" value="AAA_lid_3"/>
    <property type="match status" value="1"/>
</dbReference>
<accession>A0AAD1Y4Y0</accession>
<dbReference type="InterPro" id="IPR041569">
    <property type="entry name" value="AAA_lid_3"/>
</dbReference>
<protein>
    <recommendedName>
        <fullName evidence="6">AAA+ ATPase domain-containing protein</fullName>
    </recommendedName>
</protein>
<keyword evidence="3" id="KW-0067">ATP-binding</keyword>
<sequence>MEKSLTGEDKKNINYISQLLKQIRKDKQEYAKVKLKIDEEMDNRDKLRILLKAATKINGHQEEYDRILYTLGEINYRHLGKQSWVKYQETMRQEERLQGLNNSQKYAFGLHQEMCKQNYEDTDEPGQTVKSSKITNSKVFNKFKQKMDNRQLNFSDNLYLRQLACRSKKVYENKEREKNPGEVVPAPVNPNGGVISNFRYANTNDTLPKSTSILQFNKEIDERKQYQLNNPNASSRKRTFDQTFGDIPDTYQERDNYRSLSSVVENPDFQKKRDRKISDSSSSGSESEEEEDKQMDISRFIKKSEFSPPNISTEKPTEVFSKNKEVMKKTQQDDSYKVVKTNIYEKIICEDKPDRPGMNLPHFDKSLPPENLYNPSSKRERKRAKYSDEDDDKYYRQTKTDPRKSNSGDSYLDRANSGTGFATAERQFHHNMVKKYGNNYQKPERRGCNNPYNDEEEESATAKMRKNGGRQPGLGKNRRFTPPDKSNEGPWNPGKSIVNSMGGSAQKGGKENEYNFLKVDENGIPDERYQTLDPRMVEIIESEILESRHRIVWNDIAGLESAKKTINELITLPLKRPDIFKGIRAPPKGVLLFGPPGTGKTMIGKAIASETNFTFFNISASALTSKWVGEGEKLVKTLFKLSVIHQPSVIFIDEIDSLLCSRSDNENEAGRKIKTEFMVHLGGAGTDDDDKVLIIGATNRPFELDDAIRRRLEKRLYIPLPCMEGRRQFIERIIETETENMKVDINTQRIEEIATSTKGYSGADLKSLFKESAMIPIRELMSNHSIEDVSADALRPVVAEDILNSMKFTPPSVNQDDLSRYLDWNKKFGSYQLNDDELNT</sequence>
<dbReference type="FunFam" id="3.40.50.300:FF:000093">
    <property type="entry name" value="Fidgetin-like 1"/>
    <property type="match status" value="1"/>
</dbReference>
<dbReference type="Gene3D" id="1.10.8.60">
    <property type="match status" value="1"/>
</dbReference>
<dbReference type="InterPro" id="IPR003959">
    <property type="entry name" value="ATPase_AAA_core"/>
</dbReference>
<evidence type="ECO:0000256" key="1">
    <source>
        <dbReference type="ARBA" id="ARBA00006914"/>
    </source>
</evidence>
<feature type="compositionally biased region" description="Basic and acidic residues" evidence="5">
    <location>
        <begin position="171"/>
        <end position="180"/>
    </location>
</feature>
<dbReference type="Proteomes" id="UP001295684">
    <property type="component" value="Unassembled WGS sequence"/>
</dbReference>
<evidence type="ECO:0000256" key="3">
    <source>
        <dbReference type="ARBA" id="ARBA00022840"/>
    </source>
</evidence>
<feature type="coiled-coil region" evidence="4">
    <location>
        <begin position="16"/>
        <end position="43"/>
    </location>
</feature>
<dbReference type="PROSITE" id="PS00674">
    <property type="entry name" value="AAA"/>
    <property type="match status" value="1"/>
</dbReference>
<dbReference type="SMART" id="SM00382">
    <property type="entry name" value="AAA"/>
    <property type="match status" value="1"/>
</dbReference>
<evidence type="ECO:0000256" key="4">
    <source>
        <dbReference type="SAM" id="Coils"/>
    </source>
</evidence>
<feature type="domain" description="AAA+ ATPase" evidence="6">
    <location>
        <begin position="586"/>
        <end position="722"/>
    </location>
</feature>
<evidence type="ECO:0000313" key="8">
    <source>
        <dbReference type="Proteomes" id="UP001295684"/>
    </source>
</evidence>
<feature type="region of interest" description="Disordered" evidence="5">
    <location>
        <begin position="438"/>
        <end position="509"/>
    </location>
</feature>
<feature type="compositionally biased region" description="Low complexity" evidence="5">
    <location>
        <begin position="181"/>
        <end position="192"/>
    </location>
</feature>
<name>A0AAD1Y4Y0_EUPCR</name>
<dbReference type="InterPro" id="IPR050304">
    <property type="entry name" value="MT-severing_AAA_ATPase"/>
</dbReference>
<feature type="compositionally biased region" description="Basic and acidic residues" evidence="5">
    <location>
        <begin position="393"/>
        <end position="406"/>
    </location>
</feature>
<keyword evidence="8" id="KW-1185">Reference proteome</keyword>
<dbReference type="GO" id="GO:0016887">
    <property type="term" value="F:ATP hydrolysis activity"/>
    <property type="evidence" value="ECO:0007669"/>
    <property type="project" value="InterPro"/>
</dbReference>
<comment type="similarity">
    <text evidence="1">Belongs to the AAA ATPase family.</text>
</comment>
<evidence type="ECO:0000256" key="5">
    <source>
        <dbReference type="SAM" id="MobiDB-lite"/>
    </source>
</evidence>
<evidence type="ECO:0000256" key="2">
    <source>
        <dbReference type="ARBA" id="ARBA00022741"/>
    </source>
</evidence>
<organism evidence="7 8">
    <name type="scientific">Euplotes crassus</name>
    <dbReference type="NCBI Taxonomy" id="5936"/>
    <lineage>
        <taxon>Eukaryota</taxon>
        <taxon>Sar</taxon>
        <taxon>Alveolata</taxon>
        <taxon>Ciliophora</taxon>
        <taxon>Intramacronucleata</taxon>
        <taxon>Spirotrichea</taxon>
        <taxon>Hypotrichia</taxon>
        <taxon>Euplotida</taxon>
        <taxon>Euplotidae</taxon>
        <taxon>Moneuplotes</taxon>
    </lineage>
</organism>
<dbReference type="Gene3D" id="3.40.50.300">
    <property type="entry name" value="P-loop containing nucleotide triphosphate hydrolases"/>
    <property type="match status" value="1"/>
</dbReference>
<comment type="caution">
    <text evidence="7">The sequence shown here is derived from an EMBL/GenBank/DDBJ whole genome shotgun (WGS) entry which is preliminary data.</text>
</comment>
<proteinExistence type="inferred from homology"/>
<dbReference type="PANTHER" id="PTHR23074:SF17">
    <property type="entry name" value="FIDGETIN-LIKE PROTEIN 1"/>
    <property type="match status" value="1"/>
</dbReference>
<dbReference type="InterPro" id="IPR003960">
    <property type="entry name" value="ATPase_AAA_CS"/>
</dbReference>
<dbReference type="SUPFAM" id="SSF52540">
    <property type="entry name" value="P-loop containing nucleoside triphosphate hydrolases"/>
    <property type="match status" value="1"/>
</dbReference>
<dbReference type="AlphaFoldDB" id="A0AAD1Y4Y0"/>
<dbReference type="InterPro" id="IPR027417">
    <property type="entry name" value="P-loop_NTPase"/>
</dbReference>
<dbReference type="EMBL" id="CAMPGE010027235">
    <property type="protein sequence ID" value="CAI2384885.1"/>
    <property type="molecule type" value="Genomic_DNA"/>
</dbReference>
<feature type="region of interest" description="Disordered" evidence="5">
    <location>
        <begin position="351"/>
        <end position="417"/>
    </location>
</feature>
<evidence type="ECO:0000259" key="6">
    <source>
        <dbReference type="SMART" id="SM00382"/>
    </source>
</evidence>